<evidence type="ECO:0000313" key="11">
    <source>
        <dbReference type="EMBL" id="ATP76311.1"/>
    </source>
</evidence>
<name>A0A2D1VNU1_9MONO</name>
<dbReference type="GO" id="GO:1990904">
    <property type="term" value="C:ribonucleoprotein complex"/>
    <property type="evidence" value="ECO:0007669"/>
    <property type="project" value="UniProtKB-KW"/>
</dbReference>
<keyword evidence="5 9" id="KW-0694">RNA-binding</keyword>
<dbReference type="GO" id="GO:0005198">
    <property type="term" value="F:structural molecule activity"/>
    <property type="evidence" value="ECO:0007669"/>
    <property type="project" value="InterPro"/>
</dbReference>
<comment type="subcellular location">
    <subcellularLocation>
        <location evidence="9">Virion</location>
    </subcellularLocation>
    <subcellularLocation>
        <location evidence="9">Host cytoplasm</location>
    </subcellularLocation>
</comment>
<accession>A0A2D1VNU1</accession>
<evidence type="ECO:0000256" key="1">
    <source>
        <dbReference type="ARBA" id="ARBA00007642"/>
    </source>
</evidence>
<evidence type="ECO:0000256" key="8">
    <source>
        <dbReference type="ARBA" id="ARBA00023274"/>
    </source>
</evidence>
<dbReference type="GO" id="GO:0019029">
    <property type="term" value="C:helical viral capsid"/>
    <property type="evidence" value="ECO:0007669"/>
    <property type="project" value="UniProtKB-KW"/>
</dbReference>
<evidence type="ECO:0000256" key="5">
    <source>
        <dbReference type="ARBA" id="ARBA00022884"/>
    </source>
</evidence>
<keyword evidence="6 9" id="KW-0543">Viral nucleoprotein</keyword>
<comment type="subunit">
    <text evidence="9">Homomultimer; forms the nucleocapsid. Binds to the viral genomic RNA. N0 interacts with the phosphoprotein (via N-terminus); this interaction allows P to chaperon N0 to avoid N polymerization before encapsidation. Interacts as N-RNA template with the phosphoprotein (via C-terminus); this interaction positions the polymerase on the template.</text>
</comment>
<evidence type="ECO:0000256" key="4">
    <source>
        <dbReference type="ARBA" id="ARBA00022844"/>
    </source>
</evidence>
<protein>
    <recommendedName>
        <fullName evidence="9">Nucleocapsid</fullName>
    </recommendedName>
    <alternativeName>
        <fullName evidence="9">Nucleocapsid protein</fullName>
    </alternativeName>
</protein>
<keyword evidence="7 9" id="KW-1035">Host cytoplasm</keyword>
<dbReference type="Pfam" id="PF00973">
    <property type="entry name" value="Paramyxo_ncap"/>
    <property type="match status" value="1"/>
</dbReference>
<evidence type="ECO:0000256" key="7">
    <source>
        <dbReference type="ARBA" id="ARBA00023200"/>
    </source>
</evidence>
<evidence type="ECO:0000256" key="3">
    <source>
        <dbReference type="ARBA" id="ARBA00022561"/>
    </source>
</evidence>
<keyword evidence="8 9" id="KW-0687">Ribonucleoprotein</keyword>
<organism evidence="11">
    <name type="scientific">avian paramyxovirus 8</name>
    <dbReference type="NCBI Taxonomy" id="2560318"/>
    <lineage>
        <taxon>Viruses</taxon>
        <taxon>Riboviria</taxon>
        <taxon>Orthornavirae</taxon>
        <taxon>Negarnaviricota</taxon>
        <taxon>Haploviricotina</taxon>
        <taxon>Monjiviricetes</taxon>
        <taxon>Mononegavirales</taxon>
        <taxon>Paramyxoviridae</taxon>
        <taxon>Avulavirinae</taxon>
        <taxon>Metaavulavirus</taxon>
        <taxon>Metaavulavirus delawarense</taxon>
    </lineage>
</organism>
<keyword evidence="2 9" id="KW-1139">Helical capsid protein</keyword>
<comment type="similarity">
    <text evidence="1 9">Belongs to the paramyxoviruses nucleocapsid family.</text>
</comment>
<dbReference type="InterPro" id="IPR002021">
    <property type="entry name" value="Paramyx_ncap"/>
</dbReference>
<evidence type="ECO:0000256" key="9">
    <source>
        <dbReference type="RuleBase" id="RU361245"/>
    </source>
</evidence>
<sequence>MSSVFNEYQALQEQLVKPAVRRPDVASTGLLRAEIPVCVTLSQDPGERWSLACLNIRWLVSDSSTTPMKQGAILSLLSLHSDNMRAHATLAARSADASLTILEVDEVDIGNSLIKFNARSGVSDKRSNQLLAIADDIPKSCSNGHPFLDTDIETRDPLDLSETIDRLQGIAAQIWVSAIKSMTAPDTASESESKRLAKYQQQGRLVKQVLLHSVVRTEFMRVIRGSLVLRQFMVSECKRASAMGGDTSRYYAMVGDISLYIKNAGLTAFFLTLKFGVGTQYPTLAMSVFSSDLKRLAALIRLYKTKGDNAPYMAFLEDSDMGNFAPANYSTMYSYAMGIGTILEASVSRYQYARDFTSENYFRLGVETAQSQQGAFDERTAREMGLTEESKQQVRSLLMSVDMGPSSVREPSRPAFISQEENRQPAQNSPDTQGQTKPVPSQPAPRADPDDIDPYENGLEW</sequence>
<comment type="function">
    <text evidence="9">Forms the helical nucleocapsid (NC), protecting the genome from nucleases.</text>
</comment>
<feature type="region of interest" description="Disordered" evidence="10">
    <location>
        <begin position="402"/>
        <end position="461"/>
    </location>
</feature>
<keyword evidence="4 9" id="KW-0946">Virion</keyword>
<evidence type="ECO:0000256" key="6">
    <source>
        <dbReference type="ARBA" id="ARBA00023086"/>
    </source>
</evidence>
<keyword evidence="3 9" id="KW-0167">Capsid protein</keyword>
<dbReference type="GO" id="GO:0003723">
    <property type="term" value="F:RNA binding"/>
    <property type="evidence" value="ECO:0007669"/>
    <property type="project" value="UniProtKB-KW"/>
</dbReference>
<evidence type="ECO:0000256" key="2">
    <source>
        <dbReference type="ARBA" id="ARBA00022497"/>
    </source>
</evidence>
<feature type="compositionally biased region" description="Polar residues" evidence="10">
    <location>
        <begin position="424"/>
        <end position="439"/>
    </location>
</feature>
<dbReference type="EMBL" id="MF448514">
    <property type="protein sequence ID" value="ATP76311.1"/>
    <property type="molecule type" value="Viral_cRNA"/>
</dbReference>
<evidence type="ECO:0000256" key="10">
    <source>
        <dbReference type="SAM" id="MobiDB-lite"/>
    </source>
</evidence>
<dbReference type="GO" id="GO:0030430">
    <property type="term" value="C:host cell cytoplasm"/>
    <property type="evidence" value="ECO:0007669"/>
    <property type="project" value="UniProtKB-SubCell"/>
</dbReference>
<proteinExistence type="inferred from homology"/>
<reference evidence="11" key="1">
    <citation type="journal article" date="2017" name="Arch. Virol.">
        <title>Next-generation sequencing of five new avian paramyxoviruses 8 isolates from Kazakhstan indicates a low genetic evolution rate over four decades.</title>
        <authorList>
            <person name="Fereidouni S."/>
            <person name="Jenckel M."/>
            <person name="Seidalina A."/>
            <person name="Karamendin K."/>
            <person name="Beer M."/>
            <person name="Starick E."/>
            <person name="Asanova S."/>
            <person name="Kasymbekov E."/>
            <person name="Sayatov M."/>
            <person name="Kydyrmanov A."/>
        </authorList>
    </citation>
    <scope>NUCLEOTIDE SEQUENCE</scope>
    <source>
        <strain evidence="11">APMV-8/whooper swan/Kazakhstan/95/2013</strain>
    </source>
</reference>
<dbReference type="GO" id="GO:0019013">
    <property type="term" value="C:viral nucleocapsid"/>
    <property type="evidence" value="ECO:0007669"/>
    <property type="project" value="UniProtKB-KW"/>
</dbReference>